<sequence length="383" mass="43039">MKKLTVGLFNDSFPPTIDGVANTVFNYAKEIHENFGNAIVATPKYPNVKDVYPFQVVRYASAYIGNRIGYRVGYPFNPKLIVALRKKKFDIIHVHSPFVSMVLARVVRKYTKTPIVFTYHTKFDIDIQKRIATKTMRKASIKFILANINASNEVWVVSEGAGENLKSIGYTGSYEIMPNGTDFKKGKSDKNRIAALNNQFGLSEDQLVFLFVGRMMWYKNIKLIVDALKMAKDLETDFKMIFVGDGADRHDIEAYVREQGLDASCVFAGPVLSREALRDYYSRADLFMFPSTYDTNGIVVREAAACACPSLLVEGSCAAEGIEPDYAGVVVEESVEAIAKKLKALSEDRLQLKRIGEHAADTVYFSWHDAVKKAYSRYESLID</sequence>
<keyword evidence="4" id="KW-1185">Reference proteome</keyword>
<organism evidence="3 4">
    <name type="scientific">Fusibacter tunisiensis</name>
    <dbReference type="NCBI Taxonomy" id="1008308"/>
    <lineage>
        <taxon>Bacteria</taxon>
        <taxon>Bacillati</taxon>
        <taxon>Bacillota</taxon>
        <taxon>Clostridia</taxon>
        <taxon>Eubacteriales</taxon>
        <taxon>Eubacteriales Family XII. Incertae Sedis</taxon>
        <taxon>Fusibacter</taxon>
    </lineage>
</organism>
<dbReference type="Pfam" id="PF13439">
    <property type="entry name" value="Glyco_transf_4"/>
    <property type="match status" value="1"/>
</dbReference>
<proteinExistence type="predicted"/>
<feature type="domain" description="Glycosyltransferase subfamily 4-like N-terminal" evidence="2">
    <location>
        <begin position="17"/>
        <end position="183"/>
    </location>
</feature>
<evidence type="ECO:0000259" key="1">
    <source>
        <dbReference type="Pfam" id="PF00534"/>
    </source>
</evidence>
<evidence type="ECO:0000313" key="3">
    <source>
        <dbReference type="EMBL" id="MBM7561026.1"/>
    </source>
</evidence>
<evidence type="ECO:0000259" key="2">
    <source>
        <dbReference type="Pfam" id="PF13439"/>
    </source>
</evidence>
<gene>
    <name evidence="3" type="ORF">JOC49_000543</name>
</gene>
<dbReference type="InterPro" id="IPR028098">
    <property type="entry name" value="Glyco_trans_4-like_N"/>
</dbReference>
<dbReference type="Gene3D" id="3.40.50.2000">
    <property type="entry name" value="Glycogen Phosphorylase B"/>
    <property type="match status" value="2"/>
</dbReference>
<dbReference type="SUPFAM" id="SSF53756">
    <property type="entry name" value="UDP-Glycosyltransferase/glycogen phosphorylase"/>
    <property type="match status" value="1"/>
</dbReference>
<dbReference type="Proteomes" id="UP000767854">
    <property type="component" value="Unassembled WGS sequence"/>
</dbReference>
<dbReference type="EMBL" id="JAFBDT010000003">
    <property type="protein sequence ID" value="MBM7561026.1"/>
    <property type="molecule type" value="Genomic_DNA"/>
</dbReference>
<dbReference type="InterPro" id="IPR001296">
    <property type="entry name" value="Glyco_trans_1"/>
</dbReference>
<dbReference type="InterPro" id="IPR050194">
    <property type="entry name" value="Glycosyltransferase_grp1"/>
</dbReference>
<dbReference type="PANTHER" id="PTHR45947:SF3">
    <property type="entry name" value="SULFOQUINOVOSYL TRANSFERASE SQD2"/>
    <property type="match status" value="1"/>
</dbReference>
<protein>
    <submittedName>
        <fullName evidence="3">Glycosyltransferase involved in cell wall biosynthesis</fullName>
    </submittedName>
</protein>
<dbReference type="Pfam" id="PF00534">
    <property type="entry name" value="Glycos_transf_1"/>
    <property type="match status" value="1"/>
</dbReference>
<name>A0ABS2MNQ2_9FIRM</name>
<evidence type="ECO:0000313" key="4">
    <source>
        <dbReference type="Proteomes" id="UP000767854"/>
    </source>
</evidence>
<accession>A0ABS2MNQ2</accession>
<feature type="domain" description="Glycosyl transferase family 1" evidence="1">
    <location>
        <begin position="198"/>
        <end position="360"/>
    </location>
</feature>
<comment type="caution">
    <text evidence="3">The sequence shown here is derived from an EMBL/GenBank/DDBJ whole genome shotgun (WGS) entry which is preliminary data.</text>
</comment>
<dbReference type="PANTHER" id="PTHR45947">
    <property type="entry name" value="SULFOQUINOVOSYL TRANSFERASE SQD2"/>
    <property type="match status" value="1"/>
</dbReference>
<reference evidence="3 4" key="1">
    <citation type="submission" date="2021-01" db="EMBL/GenBank/DDBJ databases">
        <title>Genomic Encyclopedia of Type Strains, Phase IV (KMG-IV): sequencing the most valuable type-strain genomes for metagenomic binning, comparative biology and taxonomic classification.</title>
        <authorList>
            <person name="Goeker M."/>
        </authorList>
    </citation>
    <scope>NUCLEOTIDE SEQUENCE [LARGE SCALE GENOMIC DNA]</scope>
    <source>
        <strain evidence="3 4">DSM 24436</strain>
    </source>
</reference>
<dbReference type="RefSeq" id="WP_204661978.1">
    <property type="nucleotide sequence ID" value="NZ_JAFBDT010000003.1"/>
</dbReference>